<feature type="compositionally biased region" description="Pro residues" evidence="1">
    <location>
        <begin position="54"/>
        <end position="67"/>
    </location>
</feature>
<dbReference type="Proteomes" id="UP000198215">
    <property type="component" value="Chromosome I"/>
</dbReference>
<sequence length="253" mass="25331">MKRITPLLTLLTGAGMAAVLFAMSAQAAPRGADPRPVAAPGASGEASPQAPAASAPPAPPGGQPSPAQPSEQRGRPGAPTSPPPAPPAAGAERSKATGNWTGRLDGGATIAITARDGQAVAYVCDGRRLEIWLRGTAADGRLELTGKKDAKLTGSFGDGRASGELVADGRRWAFTAKASATPAPVLYRATAQQRRDGVDGGWILLPDGSQIGVVTRDGEPVSAPPLDPAFGTTIVDGVTVRAEPVATDPGAGA</sequence>
<keyword evidence="2" id="KW-0732">Signal</keyword>
<evidence type="ECO:0000313" key="4">
    <source>
        <dbReference type="Proteomes" id="UP000198215"/>
    </source>
</evidence>
<organism evidence="3 4">
    <name type="scientific">Micromonospora coxensis</name>
    <dbReference type="NCBI Taxonomy" id="356852"/>
    <lineage>
        <taxon>Bacteria</taxon>
        <taxon>Bacillati</taxon>
        <taxon>Actinomycetota</taxon>
        <taxon>Actinomycetes</taxon>
        <taxon>Micromonosporales</taxon>
        <taxon>Micromonosporaceae</taxon>
        <taxon>Micromonospora</taxon>
    </lineage>
</organism>
<name>A0A1C5GLS8_9ACTN</name>
<reference evidence="4" key="1">
    <citation type="submission" date="2016-06" db="EMBL/GenBank/DDBJ databases">
        <authorList>
            <person name="Varghese N."/>
            <person name="Submissions Spin"/>
        </authorList>
    </citation>
    <scope>NUCLEOTIDE SEQUENCE [LARGE SCALE GENOMIC DNA]</scope>
    <source>
        <strain evidence="4">DSM 45161</strain>
    </source>
</reference>
<gene>
    <name evidence="3" type="ORF">GA0070614_0089</name>
</gene>
<dbReference type="OrthoDB" id="4538973at2"/>
<feature type="chain" id="PRO_5008716813" description="Serine/threonine protein kinase" evidence="2">
    <location>
        <begin position="28"/>
        <end position="253"/>
    </location>
</feature>
<evidence type="ECO:0000256" key="2">
    <source>
        <dbReference type="SAM" id="SignalP"/>
    </source>
</evidence>
<evidence type="ECO:0008006" key="5">
    <source>
        <dbReference type="Google" id="ProtNLM"/>
    </source>
</evidence>
<feature type="compositionally biased region" description="Low complexity" evidence="1">
    <location>
        <begin position="38"/>
        <end position="53"/>
    </location>
</feature>
<dbReference type="RefSeq" id="WP_088974116.1">
    <property type="nucleotide sequence ID" value="NZ_LT607753.1"/>
</dbReference>
<evidence type="ECO:0000256" key="1">
    <source>
        <dbReference type="SAM" id="MobiDB-lite"/>
    </source>
</evidence>
<dbReference type="EMBL" id="LT607753">
    <property type="protein sequence ID" value="SCG34709.1"/>
    <property type="molecule type" value="Genomic_DNA"/>
</dbReference>
<dbReference type="AlphaFoldDB" id="A0A1C5GLS8"/>
<feature type="signal peptide" evidence="2">
    <location>
        <begin position="1"/>
        <end position="27"/>
    </location>
</feature>
<keyword evidence="4" id="KW-1185">Reference proteome</keyword>
<evidence type="ECO:0000313" key="3">
    <source>
        <dbReference type="EMBL" id="SCG34709.1"/>
    </source>
</evidence>
<protein>
    <recommendedName>
        <fullName evidence="5">Serine/threonine protein kinase</fullName>
    </recommendedName>
</protein>
<accession>A0A1C5GLS8</accession>
<feature type="region of interest" description="Disordered" evidence="1">
    <location>
        <begin position="27"/>
        <end position="103"/>
    </location>
</feature>
<proteinExistence type="predicted"/>